<organism evidence="2 3">
    <name type="scientific">Thermogutta terrifontis</name>
    <dbReference type="NCBI Taxonomy" id="1331910"/>
    <lineage>
        <taxon>Bacteria</taxon>
        <taxon>Pseudomonadati</taxon>
        <taxon>Planctomycetota</taxon>
        <taxon>Planctomycetia</taxon>
        <taxon>Pirellulales</taxon>
        <taxon>Thermoguttaceae</taxon>
        <taxon>Thermogutta</taxon>
    </lineage>
</organism>
<dbReference type="EMBL" id="CP018477">
    <property type="protein sequence ID" value="ASV75558.1"/>
    <property type="molecule type" value="Genomic_DNA"/>
</dbReference>
<dbReference type="InterPro" id="IPR045584">
    <property type="entry name" value="Pilin-like"/>
</dbReference>
<dbReference type="Pfam" id="PF07596">
    <property type="entry name" value="SBP_bac_10"/>
    <property type="match status" value="1"/>
</dbReference>
<reference evidence="2 3" key="1">
    <citation type="journal article" name="Front. Microbiol.">
        <title>Sugar Metabolism of the First Thermophilic Planctomycete Thermogutta terrifontis: Comparative Genomic and Transcriptomic Approaches.</title>
        <authorList>
            <person name="Elcheninov A.G."/>
            <person name="Menzel P."/>
            <person name="Gudbergsdottir S.R."/>
            <person name="Slesarev A.I."/>
            <person name="Kadnikov V.V."/>
            <person name="Krogh A."/>
            <person name="Bonch-Osmolovskaya E.A."/>
            <person name="Peng X."/>
            <person name="Kublanov I.V."/>
        </authorList>
    </citation>
    <scope>NUCLEOTIDE SEQUENCE [LARGE SCALE GENOMIC DNA]</scope>
    <source>
        <strain evidence="2 3">R1</strain>
    </source>
</reference>
<dbReference type="PANTHER" id="PTHR30093">
    <property type="entry name" value="GENERAL SECRETION PATHWAY PROTEIN G"/>
    <property type="match status" value="1"/>
</dbReference>
<accession>A0A286RHX0</accession>
<sequence length="309" mass="33742">MELLVVLAIIGLLIALLLPAVQMAREAARRSECLNHLKQLALAAHNFHDSHRQFPPGYLGPLPQAPVPPYPGQWTSVLAYLLPYLEQGSLKDQSDADVPNFGGISLYDASRQGQAFWQRPKAWGAAQVQPRVFLCPSDHATRIARPIVILHFHYVSPYVTLTAASFSDNTGDVLARTNYLGSGGYMGVTGIASSDAFRGVFWNRSQESFSTITDGTSQTLLFGEAMGGTEDPERAYSWFGCGVMASAWGLGPTAANDTRWGWWQFSSRHPGVVQFAFADGSCRPLATTIDRDTFIYLSAVQDGQQVSLP</sequence>
<evidence type="ECO:0000313" key="2">
    <source>
        <dbReference type="EMBL" id="ASV75558.1"/>
    </source>
</evidence>
<dbReference type="PANTHER" id="PTHR30093:SF2">
    <property type="entry name" value="TYPE II SECRETION SYSTEM PROTEIN H"/>
    <property type="match status" value="1"/>
</dbReference>
<dbReference type="NCBIfam" id="TIGR04294">
    <property type="entry name" value="pre_pil_HX9DG"/>
    <property type="match status" value="1"/>
</dbReference>
<dbReference type="SUPFAM" id="SSF54523">
    <property type="entry name" value="Pili subunits"/>
    <property type="match status" value="1"/>
</dbReference>
<keyword evidence="3" id="KW-1185">Reference proteome</keyword>
<dbReference type="InterPro" id="IPR011453">
    <property type="entry name" value="DUF1559"/>
</dbReference>
<dbReference type="Proteomes" id="UP000215086">
    <property type="component" value="Chromosome"/>
</dbReference>
<gene>
    <name evidence="2" type="ORF">THTE_2956</name>
</gene>
<proteinExistence type="predicted"/>
<evidence type="ECO:0000259" key="1">
    <source>
        <dbReference type="Pfam" id="PF07596"/>
    </source>
</evidence>
<protein>
    <recommendedName>
        <fullName evidence="1">DUF1559 domain-containing protein</fullName>
    </recommendedName>
</protein>
<dbReference type="KEGG" id="ttf:THTE_2956"/>
<feature type="domain" description="DUF1559" evidence="1">
    <location>
        <begin position="22"/>
        <end position="291"/>
    </location>
</feature>
<dbReference type="Gene3D" id="3.30.700.10">
    <property type="entry name" value="Glycoprotein, Type 4 Pilin"/>
    <property type="match status" value="1"/>
</dbReference>
<dbReference type="InterPro" id="IPR027558">
    <property type="entry name" value="Pre_pil_HX9DG_C"/>
</dbReference>
<name>A0A286RHX0_9BACT</name>
<evidence type="ECO:0000313" key="3">
    <source>
        <dbReference type="Proteomes" id="UP000215086"/>
    </source>
</evidence>
<dbReference type="AlphaFoldDB" id="A0A286RHX0"/>